<protein>
    <submittedName>
        <fullName evidence="1">Uncharacterized protein</fullName>
    </submittedName>
</protein>
<dbReference type="Proteomes" id="UP000027265">
    <property type="component" value="Unassembled WGS sequence"/>
</dbReference>
<sequence>MPESDRASVVSAGAFSDSDISSIDDRHPDEVWDCVTDSPRMHSIVVFSTNPTATVDYLFGQDVSDALNTDSLPRRFFVGFVERTYSLPSDNNPFTKCRIYFIAQDLPSPCIKNGRESSMCTPLWPTTEHPSGRKPIRLREPLPWENCYLHSTSYVDVRVLPAEFEDAKIRGVMLFPEVARHREFRNEDQARMLVEENPVADGERDLLDPTLVHGQAECEDIEDVASSQGSHEEFTNFLLGTMCAEPSDSVIVDMTYDLSEVSSLLDPLEFFEEEKALRKLAQGFVERKEALEAEEEAVWAREMKEEQERMLAANSHPAVHSPPELNRKPSPKRNLFNLLRAFTYTRERLRPIVNKLSLSTPTSSSCSLPRSEGIAPETLHATWTWSIHDEGSTENPVGVGFDSTKVEASSTCSATTIISSGAVYHFFATMLFNMLWATESCTRHYLIPTSIKPPFLDP</sequence>
<evidence type="ECO:0000313" key="2">
    <source>
        <dbReference type="Proteomes" id="UP000027265"/>
    </source>
</evidence>
<dbReference type="EMBL" id="KL197745">
    <property type="protein sequence ID" value="KDQ51755.1"/>
    <property type="molecule type" value="Genomic_DNA"/>
</dbReference>
<gene>
    <name evidence="1" type="ORF">JAAARDRAFT_198831</name>
</gene>
<dbReference type="AlphaFoldDB" id="A0A067PD34"/>
<accession>A0A067PD34</accession>
<keyword evidence="2" id="KW-1185">Reference proteome</keyword>
<dbReference type="OrthoDB" id="3053346at2759"/>
<dbReference type="HOGENOM" id="CLU_674493_0_0_1"/>
<name>A0A067PD34_9AGAM</name>
<organism evidence="1 2">
    <name type="scientific">Jaapia argillacea MUCL 33604</name>
    <dbReference type="NCBI Taxonomy" id="933084"/>
    <lineage>
        <taxon>Eukaryota</taxon>
        <taxon>Fungi</taxon>
        <taxon>Dikarya</taxon>
        <taxon>Basidiomycota</taxon>
        <taxon>Agaricomycotina</taxon>
        <taxon>Agaricomycetes</taxon>
        <taxon>Agaricomycetidae</taxon>
        <taxon>Jaapiales</taxon>
        <taxon>Jaapiaceae</taxon>
        <taxon>Jaapia</taxon>
    </lineage>
</organism>
<reference evidence="2" key="1">
    <citation type="journal article" date="2014" name="Proc. Natl. Acad. Sci. U.S.A.">
        <title>Extensive sampling of basidiomycete genomes demonstrates inadequacy of the white-rot/brown-rot paradigm for wood decay fungi.</title>
        <authorList>
            <person name="Riley R."/>
            <person name="Salamov A.A."/>
            <person name="Brown D.W."/>
            <person name="Nagy L.G."/>
            <person name="Floudas D."/>
            <person name="Held B.W."/>
            <person name="Levasseur A."/>
            <person name="Lombard V."/>
            <person name="Morin E."/>
            <person name="Otillar R."/>
            <person name="Lindquist E.A."/>
            <person name="Sun H."/>
            <person name="LaButti K.M."/>
            <person name="Schmutz J."/>
            <person name="Jabbour D."/>
            <person name="Luo H."/>
            <person name="Baker S.E."/>
            <person name="Pisabarro A.G."/>
            <person name="Walton J.D."/>
            <person name="Blanchette R.A."/>
            <person name="Henrissat B."/>
            <person name="Martin F."/>
            <person name="Cullen D."/>
            <person name="Hibbett D.S."/>
            <person name="Grigoriev I.V."/>
        </authorList>
    </citation>
    <scope>NUCLEOTIDE SEQUENCE [LARGE SCALE GENOMIC DNA]</scope>
    <source>
        <strain evidence="2">MUCL 33604</strain>
    </source>
</reference>
<proteinExistence type="predicted"/>
<dbReference type="InParanoid" id="A0A067PD34"/>
<evidence type="ECO:0000313" key="1">
    <source>
        <dbReference type="EMBL" id="KDQ51755.1"/>
    </source>
</evidence>
<dbReference type="STRING" id="933084.A0A067PD34"/>